<sequence>MDECYKKIQLDFIAHPREQPFRIHLFGFICVFKSKKSLSVVEYL</sequence>
<accession>A0A0A9H3R8</accession>
<proteinExistence type="predicted"/>
<reference evidence="1" key="1">
    <citation type="submission" date="2014-09" db="EMBL/GenBank/DDBJ databases">
        <authorList>
            <person name="Magalhaes I.L.F."/>
            <person name="Oliveira U."/>
            <person name="Santos F.R."/>
            <person name="Vidigal T.H.D.A."/>
            <person name="Brescovit A.D."/>
            <person name="Santos A.J."/>
        </authorList>
    </citation>
    <scope>NUCLEOTIDE SEQUENCE</scope>
    <source>
        <tissue evidence="1">Shoot tissue taken approximately 20 cm above the soil surface</tissue>
    </source>
</reference>
<protein>
    <submittedName>
        <fullName evidence="1">Uncharacterized protein</fullName>
    </submittedName>
</protein>
<dbReference type="EMBL" id="GBRH01166489">
    <property type="protein sequence ID" value="JAE31407.1"/>
    <property type="molecule type" value="Transcribed_RNA"/>
</dbReference>
<organism evidence="1">
    <name type="scientific">Arundo donax</name>
    <name type="common">Giant reed</name>
    <name type="synonym">Donax arundinaceus</name>
    <dbReference type="NCBI Taxonomy" id="35708"/>
    <lineage>
        <taxon>Eukaryota</taxon>
        <taxon>Viridiplantae</taxon>
        <taxon>Streptophyta</taxon>
        <taxon>Embryophyta</taxon>
        <taxon>Tracheophyta</taxon>
        <taxon>Spermatophyta</taxon>
        <taxon>Magnoliopsida</taxon>
        <taxon>Liliopsida</taxon>
        <taxon>Poales</taxon>
        <taxon>Poaceae</taxon>
        <taxon>PACMAD clade</taxon>
        <taxon>Arundinoideae</taxon>
        <taxon>Arundineae</taxon>
        <taxon>Arundo</taxon>
    </lineage>
</organism>
<dbReference type="AlphaFoldDB" id="A0A0A9H3R8"/>
<evidence type="ECO:0000313" key="1">
    <source>
        <dbReference type="EMBL" id="JAE31407.1"/>
    </source>
</evidence>
<reference evidence="1" key="2">
    <citation type="journal article" date="2015" name="Data Brief">
        <title>Shoot transcriptome of the giant reed, Arundo donax.</title>
        <authorList>
            <person name="Barrero R.A."/>
            <person name="Guerrero F.D."/>
            <person name="Moolhuijzen P."/>
            <person name="Goolsby J.A."/>
            <person name="Tidwell J."/>
            <person name="Bellgard S.E."/>
            <person name="Bellgard M.I."/>
        </authorList>
    </citation>
    <scope>NUCLEOTIDE SEQUENCE</scope>
    <source>
        <tissue evidence="1">Shoot tissue taken approximately 20 cm above the soil surface</tissue>
    </source>
</reference>
<name>A0A0A9H3R8_ARUDO</name>